<protein>
    <recommendedName>
        <fullName evidence="2">Adenylosuccinate lyase</fullName>
        <shortName evidence="2">ASL</shortName>
        <ecNumber evidence="2">4.3.2.2</ecNumber>
    </recommendedName>
    <alternativeName>
        <fullName evidence="2">Adenylosuccinase</fullName>
    </alternativeName>
</protein>
<evidence type="ECO:0000259" key="3">
    <source>
        <dbReference type="SMART" id="SM00998"/>
    </source>
</evidence>
<evidence type="ECO:0000256" key="2">
    <source>
        <dbReference type="RuleBase" id="RU361172"/>
    </source>
</evidence>
<comment type="pathway">
    <text evidence="2">Purine metabolism; AMP biosynthesis via de novo pathway; AMP from IMP: step 2/2.</text>
</comment>
<dbReference type="InterPro" id="IPR008948">
    <property type="entry name" value="L-Aspartase-like"/>
</dbReference>
<dbReference type="InterPro" id="IPR020557">
    <property type="entry name" value="Fumarate_lyase_CS"/>
</dbReference>
<dbReference type="SMART" id="SM00998">
    <property type="entry name" value="ADSL_C"/>
    <property type="match status" value="1"/>
</dbReference>
<name>A0ABR3GS64_9PEZI</name>
<dbReference type="PANTHER" id="PTHR43172:SF1">
    <property type="entry name" value="ADENYLOSUCCINATE LYASE"/>
    <property type="match status" value="1"/>
</dbReference>
<dbReference type="InterPro" id="IPR004769">
    <property type="entry name" value="Pur_lyase"/>
</dbReference>
<dbReference type="InterPro" id="IPR022761">
    <property type="entry name" value="Fumarate_lyase_N"/>
</dbReference>
<proteinExistence type="inferred from homology"/>
<comment type="pathway">
    <text evidence="2">Purine metabolism; IMP biosynthesis via de novo pathway; 5-amino-1-(5-phospho-D-ribosyl)imidazole-4-carboxamide from 5-amino-1-(5-phospho-D-ribosyl)imidazole-4-carboxylate: step 2/2.</text>
</comment>
<evidence type="ECO:0000313" key="4">
    <source>
        <dbReference type="EMBL" id="KAL0638767.1"/>
    </source>
</evidence>
<dbReference type="InterPro" id="IPR000362">
    <property type="entry name" value="Fumarate_lyase_fam"/>
</dbReference>
<dbReference type="Pfam" id="PF00206">
    <property type="entry name" value="Lyase_1"/>
    <property type="match status" value="1"/>
</dbReference>
<evidence type="ECO:0000313" key="5">
    <source>
        <dbReference type="Proteomes" id="UP001447188"/>
    </source>
</evidence>
<sequence>MSNNDIYQTPLASRYASPEMAQLFSNKTRFRTWRQLWVWLAKAEKQLGLPISDEAISQMEAHLDLTEEDFKIAAEEEKRRRHDVMAHVHAFGQVAPAAAGIIHWGDLIFLKQGLDIVLPKLANVIHKLSQFAIQHKDLATLGYTHYQPAQLTTVGKRTCLWLQDLLWDLRNLTRARDDLGFRGAKGTTGTQASFLAIFGGDHDKVEELDRLVTEFAGFGYAYPITSQTYSRKVDADVISAMSSFGATCQKIGGDIRHLAATKEMEEPFEKDQIGSSAMAYKRNPMRSERMCSLGRHLANLCKDALDTYSAQWFERTLDDSAIRRIDIPHAFLTTDVLLRILDNVVSGLVVYPAVIARRIREELPFMATENFIMRMVALGASRQEAHEVIRVLSHEASAVVKQQGKDNDLIERIKKDEFFKPIWGEIDMLMDPGTFVGRAPEQTVRFVEKEVKQALAPWTARLSGEVSELNV</sequence>
<reference evidence="4 5" key="1">
    <citation type="submission" date="2024-02" db="EMBL/GenBank/DDBJ databases">
        <title>Discinaceae phylogenomics.</title>
        <authorList>
            <person name="Dirks A.C."/>
            <person name="James T.Y."/>
        </authorList>
    </citation>
    <scope>NUCLEOTIDE SEQUENCE [LARGE SCALE GENOMIC DNA]</scope>
    <source>
        <strain evidence="4 5">ACD0624</strain>
    </source>
</reference>
<evidence type="ECO:0000256" key="1">
    <source>
        <dbReference type="ARBA" id="ARBA00023239"/>
    </source>
</evidence>
<dbReference type="PROSITE" id="PS00163">
    <property type="entry name" value="FUMARATE_LYASES"/>
    <property type="match status" value="1"/>
</dbReference>
<dbReference type="Gene3D" id="1.20.200.10">
    <property type="entry name" value="Fumarase/aspartase (Central domain)"/>
    <property type="match status" value="1"/>
</dbReference>
<gene>
    <name evidence="4" type="primary">ADE13</name>
    <name evidence="4" type="ORF">Q9L58_002192</name>
</gene>
<comment type="caution">
    <text evidence="4">The sequence shown here is derived from an EMBL/GenBank/DDBJ whole genome shotgun (WGS) entry which is preliminary data.</text>
</comment>
<dbReference type="SUPFAM" id="SSF48557">
    <property type="entry name" value="L-aspartase-like"/>
    <property type="match status" value="1"/>
</dbReference>
<dbReference type="Pfam" id="PF10397">
    <property type="entry name" value="ADSL_C"/>
    <property type="match status" value="1"/>
</dbReference>
<comment type="catalytic activity">
    <reaction evidence="2">
        <text>(2S)-2-[5-amino-1-(5-phospho-beta-D-ribosyl)imidazole-4-carboxamido]succinate = 5-amino-1-(5-phospho-beta-D-ribosyl)imidazole-4-carboxamide + fumarate</text>
        <dbReference type="Rhea" id="RHEA:23920"/>
        <dbReference type="ChEBI" id="CHEBI:29806"/>
        <dbReference type="ChEBI" id="CHEBI:58443"/>
        <dbReference type="ChEBI" id="CHEBI:58475"/>
        <dbReference type="EC" id="4.3.2.2"/>
    </reaction>
</comment>
<keyword evidence="1 2" id="KW-0456">Lyase</keyword>
<dbReference type="CDD" id="cd03302">
    <property type="entry name" value="Adenylsuccinate_lyase_2"/>
    <property type="match status" value="1"/>
</dbReference>
<dbReference type="GO" id="GO:0016829">
    <property type="term" value="F:lyase activity"/>
    <property type="evidence" value="ECO:0007669"/>
    <property type="project" value="UniProtKB-KW"/>
</dbReference>
<comment type="catalytic activity">
    <reaction evidence="2">
        <text>N(6)-(1,2-dicarboxyethyl)-AMP = fumarate + AMP</text>
        <dbReference type="Rhea" id="RHEA:16853"/>
        <dbReference type="ChEBI" id="CHEBI:29806"/>
        <dbReference type="ChEBI" id="CHEBI:57567"/>
        <dbReference type="ChEBI" id="CHEBI:456215"/>
        <dbReference type="EC" id="4.3.2.2"/>
    </reaction>
</comment>
<dbReference type="EMBL" id="JBBBZM010000018">
    <property type="protein sequence ID" value="KAL0638767.1"/>
    <property type="molecule type" value="Genomic_DNA"/>
</dbReference>
<dbReference type="PRINTS" id="PR00149">
    <property type="entry name" value="FUMRATELYASE"/>
</dbReference>
<dbReference type="EC" id="4.3.2.2" evidence="2"/>
<dbReference type="NCBIfam" id="TIGR00928">
    <property type="entry name" value="purB"/>
    <property type="match status" value="1"/>
</dbReference>
<dbReference type="Proteomes" id="UP001447188">
    <property type="component" value="Unassembled WGS sequence"/>
</dbReference>
<dbReference type="PANTHER" id="PTHR43172">
    <property type="entry name" value="ADENYLOSUCCINATE LYASE"/>
    <property type="match status" value="1"/>
</dbReference>
<dbReference type="InterPro" id="IPR019468">
    <property type="entry name" value="AdenyloSucc_lyase_C"/>
</dbReference>
<accession>A0ABR3GS64</accession>
<comment type="similarity">
    <text evidence="2">Belongs to the lyase 1 family. Adenylosuccinate lyase subfamily.</text>
</comment>
<keyword evidence="2" id="KW-0658">Purine biosynthesis</keyword>
<keyword evidence="5" id="KW-1185">Reference proteome</keyword>
<feature type="domain" description="Adenylosuccinate lyase C-terminal" evidence="3">
    <location>
        <begin position="363"/>
        <end position="447"/>
    </location>
</feature>
<dbReference type="Gene3D" id="1.10.40.30">
    <property type="entry name" value="Fumarase/aspartase (C-terminal domain)"/>
    <property type="match status" value="1"/>
</dbReference>
<organism evidence="4 5">
    <name type="scientific">Discina gigas</name>
    <dbReference type="NCBI Taxonomy" id="1032678"/>
    <lineage>
        <taxon>Eukaryota</taxon>
        <taxon>Fungi</taxon>
        <taxon>Dikarya</taxon>
        <taxon>Ascomycota</taxon>
        <taxon>Pezizomycotina</taxon>
        <taxon>Pezizomycetes</taxon>
        <taxon>Pezizales</taxon>
        <taxon>Discinaceae</taxon>
        <taxon>Discina</taxon>
    </lineage>
</organism>
<dbReference type="Gene3D" id="1.10.275.60">
    <property type="match status" value="1"/>
</dbReference>